<keyword evidence="4 7" id="KW-1133">Transmembrane helix</keyword>
<evidence type="ECO:0000256" key="2">
    <source>
        <dbReference type="ARBA" id="ARBA00022448"/>
    </source>
</evidence>
<feature type="transmembrane region" description="Helical" evidence="7">
    <location>
        <begin position="226"/>
        <end position="247"/>
    </location>
</feature>
<gene>
    <name evidence="8" type="ORF">Fmac_004538</name>
</gene>
<dbReference type="InterPro" id="IPR023271">
    <property type="entry name" value="Aquaporin-like"/>
</dbReference>
<dbReference type="Gene3D" id="1.20.1080.10">
    <property type="entry name" value="Glycerol uptake facilitator protein"/>
    <property type="match status" value="1"/>
</dbReference>
<evidence type="ECO:0000256" key="3">
    <source>
        <dbReference type="ARBA" id="ARBA00022692"/>
    </source>
</evidence>
<accession>A0ABD1N5F9</accession>
<evidence type="ECO:0000256" key="4">
    <source>
        <dbReference type="ARBA" id="ARBA00022989"/>
    </source>
</evidence>
<dbReference type="PANTHER" id="PTHR45724:SF18">
    <property type="entry name" value="NODULIN-26"/>
    <property type="match status" value="1"/>
</dbReference>
<feature type="transmembrane region" description="Helical" evidence="7">
    <location>
        <begin position="66"/>
        <end position="88"/>
    </location>
</feature>
<comment type="similarity">
    <text evidence="6">Belongs to the MIP/aquaporin (TC 1.A.8) family.</text>
</comment>
<keyword evidence="5 7" id="KW-0472">Membrane</keyword>
<dbReference type="NCBIfam" id="TIGR00861">
    <property type="entry name" value="MIP"/>
    <property type="match status" value="1"/>
</dbReference>
<proteinExistence type="inferred from homology"/>
<dbReference type="InterPro" id="IPR000425">
    <property type="entry name" value="MIP"/>
</dbReference>
<evidence type="ECO:0000256" key="7">
    <source>
        <dbReference type="SAM" id="Phobius"/>
    </source>
</evidence>
<organism evidence="8 9">
    <name type="scientific">Flemingia macrophylla</name>
    <dbReference type="NCBI Taxonomy" id="520843"/>
    <lineage>
        <taxon>Eukaryota</taxon>
        <taxon>Viridiplantae</taxon>
        <taxon>Streptophyta</taxon>
        <taxon>Embryophyta</taxon>
        <taxon>Tracheophyta</taxon>
        <taxon>Spermatophyta</taxon>
        <taxon>Magnoliopsida</taxon>
        <taxon>eudicotyledons</taxon>
        <taxon>Gunneridae</taxon>
        <taxon>Pentapetalae</taxon>
        <taxon>rosids</taxon>
        <taxon>fabids</taxon>
        <taxon>Fabales</taxon>
        <taxon>Fabaceae</taxon>
        <taxon>Papilionoideae</taxon>
        <taxon>50 kb inversion clade</taxon>
        <taxon>NPAAA clade</taxon>
        <taxon>indigoferoid/millettioid clade</taxon>
        <taxon>Phaseoleae</taxon>
        <taxon>Flemingia</taxon>
    </lineage>
</organism>
<feature type="transmembrane region" description="Helical" evidence="7">
    <location>
        <begin position="187"/>
        <end position="206"/>
    </location>
</feature>
<reference evidence="8 9" key="1">
    <citation type="submission" date="2024-08" db="EMBL/GenBank/DDBJ databases">
        <title>Insights into the chromosomal genome structure of Flemingia macrophylla.</title>
        <authorList>
            <person name="Ding Y."/>
            <person name="Zhao Y."/>
            <person name="Bi W."/>
            <person name="Wu M."/>
            <person name="Zhao G."/>
            <person name="Gong Y."/>
            <person name="Li W."/>
            <person name="Zhang P."/>
        </authorList>
    </citation>
    <scope>NUCLEOTIDE SEQUENCE [LARGE SCALE GENOMIC DNA]</scope>
    <source>
        <strain evidence="8">DYQJB</strain>
        <tissue evidence="8">Leaf</tissue>
    </source>
</reference>
<comment type="subcellular location">
    <subcellularLocation>
        <location evidence="1">Membrane</location>
        <topology evidence="1">Multi-pass membrane protein</topology>
    </subcellularLocation>
</comment>
<dbReference type="Pfam" id="PF00230">
    <property type="entry name" value="MIP"/>
    <property type="match status" value="1"/>
</dbReference>
<evidence type="ECO:0000313" key="8">
    <source>
        <dbReference type="EMBL" id="KAL2343253.1"/>
    </source>
</evidence>
<feature type="transmembrane region" description="Helical" evidence="7">
    <location>
        <begin position="40"/>
        <end position="60"/>
    </location>
</feature>
<feature type="transmembrane region" description="Helical" evidence="7">
    <location>
        <begin position="157"/>
        <end position="175"/>
    </location>
</feature>
<evidence type="ECO:0000256" key="1">
    <source>
        <dbReference type="ARBA" id="ARBA00004141"/>
    </source>
</evidence>
<keyword evidence="9" id="KW-1185">Reference proteome</keyword>
<protein>
    <submittedName>
        <fullName evidence="8">Uncharacterized protein</fullName>
    </submittedName>
</protein>
<dbReference type="PRINTS" id="PR00783">
    <property type="entry name" value="MINTRINSICP"/>
</dbReference>
<comment type="caution">
    <text evidence="8">The sequence shown here is derived from an EMBL/GenBank/DDBJ whole genome shotgun (WGS) entry which is preliminary data.</text>
</comment>
<keyword evidence="2 6" id="KW-0813">Transport</keyword>
<dbReference type="InterPro" id="IPR022357">
    <property type="entry name" value="MIP_CS"/>
</dbReference>
<dbReference type="AlphaFoldDB" id="A0ABD1N5F9"/>
<evidence type="ECO:0000256" key="5">
    <source>
        <dbReference type="ARBA" id="ARBA00023136"/>
    </source>
</evidence>
<name>A0ABD1N5F9_9FABA</name>
<evidence type="ECO:0000256" key="6">
    <source>
        <dbReference type="RuleBase" id="RU000477"/>
    </source>
</evidence>
<dbReference type="PANTHER" id="PTHR45724">
    <property type="entry name" value="AQUAPORIN NIP2-1"/>
    <property type="match status" value="1"/>
</dbReference>
<dbReference type="EMBL" id="JBGMDY010000002">
    <property type="protein sequence ID" value="KAL2343253.1"/>
    <property type="molecule type" value="Genomic_DNA"/>
</dbReference>
<dbReference type="PROSITE" id="PS00221">
    <property type="entry name" value="MIP"/>
    <property type="match status" value="1"/>
</dbReference>
<keyword evidence="3 6" id="KW-0812">Transmembrane</keyword>
<dbReference type="SUPFAM" id="SSF81338">
    <property type="entry name" value="Aquaporin-like"/>
    <property type="match status" value="1"/>
</dbReference>
<dbReference type="CDD" id="cd00333">
    <property type="entry name" value="MIP"/>
    <property type="match status" value="1"/>
</dbReference>
<dbReference type="Proteomes" id="UP001603857">
    <property type="component" value="Unassembled WGS sequence"/>
</dbReference>
<dbReference type="GO" id="GO:0016020">
    <property type="term" value="C:membrane"/>
    <property type="evidence" value="ECO:0007669"/>
    <property type="project" value="UniProtKB-SubCell"/>
</dbReference>
<sequence>MADYSTGTESHEVVVQVPKDPCKTYERSDSYVSLPFLQKLVAEAVGTYFLIFAGCGSVVVNNNYDGIVTLPGIAITWGLVVMVLVYSVGHISGGHFNPAVTIAFTSIGRFPPKQVPAYAAAQLIGSTLASGTLRLIFMGKRYQFTGTVPYGTDLQAFVVEFIITFLLMFVICGVATDNRAIGELAGIAIGSTILLNVMIAAPITGASLNPVRSLGPAFVHTEYRGIWIYLLAPTAGAVAGAWVYNIIRYTDKPLREITKSASFLKGKGAAAASDTK</sequence>
<dbReference type="InterPro" id="IPR034294">
    <property type="entry name" value="Aquaporin_transptr"/>
</dbReference>
<evidence type="ECO:0000313" key="9">
    <source>
        <dbReference type="Proteomes" id="UP001603857"/>
    </source>
</evidence>